<dbReference type="EMBL" id="JAPWTK010000045">
    <property type="protein sequence ID" value="KAJ8954743.1"/>
    <property type="molecule type" value="Genomic_DNA"/>
</dbReference>
<organism evidence="1 2">
    <name type="scientific">Aromia moschata</name>
    <dbReference type="NCBI Taxonomy" id="1265417"/>
    <lineage>
        <taxon>Eukaryota</taxon>
        <taxon>Metazoa</taxon>
        <taxon>Ecdysozoa</taxon>
        <taxon>Arthropoda</taxon>
        <taxon>Hexapoda</taxon>
        <taxon>Insecta</taxon>
        <taxon>Pterygota</taxon>
        <taxon>Neoptera</taxon>
        <taxon>Endopterygota</taxon>
        <taxon>Coleoptera</taxon>
        <taxon>Polyphaga</taxon>
        <taxon>Cucujiformia</taxon>
        <taxon>Chrysomeloidea</taxon>
        <taxon>Cerambycidae</taxon>
        <taxon>Cerambycinae</taxon>
        <taxon>Callichromatini</taxon>
        <taxon>Aromia</taxon>
    </lineage>
</organism>
<proteinExistence type="predicted"/>
<comment type="caution">
    <text evidence="1">The sequence shown here is derived from an EMBL/GenBank/DDBJ whole genome shotgun (WGS) entry which is preliminary data.</text>
</comment>
<gene>
    <name evidence="1" type="ORF">NQ318_011438</name>
</gene>
<sequence length="68" mass="7959">MEWKCLWCGIAADRLSMDWLFSHLDPEKIPFPDTYKIQASLETPVKKYVGEWEIKKKCKNVACNLQAL</sequence>
<dbReference type="Proteomes" id="UP001162162">
    <property type="component" value="Unassembled WGS sequence"/>
</dbReference>
<reference evidence="1" key="1">
    <citation type="journal article" date="2023" name="Insect Mol. Biol.">
        <title>Genome sequencing provides insights into the evolution of gene families encoding plant cell wall-degrading enzymes in longhorned beetles.</title>
        <authorList>
            <person name="Shin N.R."/>
            <person name="Okamura Y."/>
            <person name="Kirsch R."/>
            <person name="Pauchet Y."/>
        </authorList>
    </citation>
    <scope>NUCLEOTIDE SEQUENCE</scope>
    <source>
        <strain evidence="1">AMC_N1</strain>
    </source>
</reference>
<evidence type="ECO:0000313" key="1">
    <source>
        <dbReference type="EMBL" id="KAJ8954743.1"/>
    </source>
</evidence>
<dbReference type="AlphaFoldDB" id="A0AAV8YUT4"/>
<keyword evidence="2" id="KW-1185">Reference proteome</keyword>
<name>A0AAV8YUT4_9CUCU</name>
<protein>
    <submittedName>
        <fullName evidence="1">Uncharacterized protein</fullName>
    </submittedName>
</protein>
<evidence type="ECO:0000313" key="2">
    <source>
        <dbReference type="Proteomes" id="UP001162162"/>
    </source>
</evidence>
<accession>A0AAV8YUT4</accession>